<keyword evidence="3" id="KW-0614">Plasmid</keyword>
<feature type="compositionally biased region" description="Basic and acidic residues" evidence="1">
    <location>
        <begin position="133"/>
        <end position="146"/>
    </location>
</feature>
<protein>
    <submittedName>
        <fullName evidence="3">TraI protein (DNA helicase I)</fullName>
        <ecNumber evidence="3">3.6.1.-</ecNumber>
    </submittedName>
</protein>
<gene>
    <name evidence="3" type="ORF">Asd1617_06313</name>
</gene>
<evidence type="ECO:0000256" key="1">
    <source>
        <dbReference type="SAM" id="MobiDB-lite"/>
    </source>
</evidence>
<dbReference type="SUPFAM" id="SSF55464">
    <property type="entry name" value="Origin of replication-binding domain, RBD-like"/>
    <property type="match status" value="1"/>
</dbReference>
<accession>A0A0A7A4N5</accession>
<dbReference type="EMBL" id="CP006737">
    <property type="protein sequence ID" value="AHA69140.1"/>
    <property type="molecule type" value="Genomic_DNA"/>
</dbReference>
<evidence type="ECO:0000313" key="4">
    <source>
        <dbReference type="Proteomes" id="UP000031647"/>
    </source>
</evidence>
<evidence type="ECO:0000313" key="3">
    <source>
        <dbReference type="EMBL" id="AHA69140.1"/>
    </source>
</evidence>
<dbReference type="GO" id="GO:0004386">
    <property type="term" value="F:helicase activity"/>
    <property type="evidence" value="ECO:0007669"/>
    <property type="project" value="UniProtKB-KW"/>
</dbReference>
<name>A0A0A7A4N5_SHIDY</name>
<evidence type="ECO:0000259" key="2">
    <source>
        <dbReference type="Pfam" id="PF08751"/>
    </source>
</evidence>
<dbReference type="Pfam" id="PF08751">
    <property type="entry name" value="TrwC"/>
    <property type="match status" value="1"/>
</dbReference>
<keyword evidence="3" id="KW-0378">Hydrolase</keyword>
<sequence>MSTGYTFMMSIAQVRSAGSAGNYYTDKDNYYVLGSMGERWAGQGAEQLGLQGSVDKDVFTRLLEGRLPDGADLSRMQDGSNKHRPGYDLTFSAPKSVSMMAMLGGDKRLIDAHNQAVDFAVRHHPCGGTGLHTGDDGRTVRNGADR</sequence>
<dbReference type="EC" id="3.6.1.-" evidence="3"/>
<dbReference type="GO" id="GO:0016787">
    <property type="term" value="F:hydrolase activity"/>
    <property type="evidence" value="ECO:0007669"/>
    <property type="project" value="UniProtKB-KW"/>
</dbReference>
<organism evidence="3 4">
    <name type="scientific">Shigella dysenteriae 1617</name>
    <dbReference type="NCBI Taxonomy" id="754093"/>
    <lineage>
        <taxon>Bacteria</taxon>
        <taxon>Pseudomonadati</taxon>
        <taxon>Pseudomonadota</taxon>
        <taxon>Gammaproteobacteria</taxon>
        <taxon>Enterobacterales</taxon>
        <taxon>Enterobacteriaceae</taxon>
        <taxon>Shigella</taxon>
    </lineage>
</organism>
<proteinExistence type="predicted"/>
<reference evidence="3 4" key="1">
    <citation type="submission" date="2013-09" db="EMBL/GenBank/DDBJ databases">
        <title>Comparative genomics of Sd1617 to representative strains in evaluating its pathogenesis.</title>
        <authorList>
            <person name="Aksomboon Vongsawan A."/>
            <person name="Kapatral V."/>
            <person name="Vaisvil B."/>
            <person name="Serichantalergs O."/>
            <person name="Hale T.L."/>
            <person name="Mason C.J."/>
        </authorList>
    </citation>
    <scope>NUCLEOTIDE SEQUENCE [LARGE SCALE GENOMIC DNA]</scope>
    <source>
        <strain evidence="3 4">1617</strain>
        <plasmid evidence="3 4">pSLG231</plasmid>
    </source>
</reference>
<dbReference type="PATRIC" id="fig|754093.4.peg.6186"/>
<dbReference type="KEGG" id="sdz:Asd1617_06313"/>
<keyword evidence="3" id="KW-0347">Helicase</keyword>
<keyword evidence="3" id="KW-0547">Nucleotide-binding</keyword>
<feature type="region of interest" description="Disordered" evidence="1">
    <location>
        <begin position="127"/>
        <end position="146"/>
    </location>
</feature>
<dbReference type="NCBIfam" id="NF041492">
    <property type="entry name" value="MobF"/>
    <property type="match status" value="1"/>
</dbReference>
<dbReference type="AlphaFoldDB" id="A0A0A7A4N5"/>
<feature type="domain" description="TrwC relaxase" evidence="2">
    <location>
        <begin position="17"/>
        <end position="122"/>
    </location>
</feature>
<dbReference type="Proteomes" id="UP000031647">
    <property type="component" value="Plasmid pSLG231"/>
</dbReference>
<dbReference type="HOGENOM" id="CLU_1921466_0_0_6"/>
<dbReference type="InterPro" id="IPR014862">
    <property type="entry name" value="TrwC"/>
</dbReference>
<dbReference type="InterPro" id="IPR014059">
    <property type="entry name" value="TraI/TrwC_relax"/>
</dbReference>
<geneLocation type="plasmid" evidence="3 4">
    <name>pSLG231</name>
</geneLocation>
<keyword evidence="3" id="KW-0067">ATP-binding</keyword>
<dbReference type="NCBIfam" id="TIGR02686">
    <property type="entry name" value="relax_trwC"/>
    <property type="match status" value="1"/>
</dbReference>